<dbReference type="InterPro" id="IPR004111">
    <property type="entry name" value="Repressor_TetR_C"/>
</dbReference>
<evidence type="ECO:0000256" key="1">
    <source>
        <dbReference type="ARBA" id="ARBA00023015"/>
    </source>
</evidence>
<evidence type="ECO:0000313" key="7">
    <source>
        <dbReference type="Proteomes" id="UP000292003"/>
    </source>
</evidence>
<comment type="caution">
    <text evidence="6">The sequence shown here is derived from an EMBL/GenBank/DDBJ whole genome shotgun (WGS) entry which is preliminary data.</text>
</comment>
<dbReference type="InterPro" id="IPR009057">
    <property type="entry name" value="Homeodomain-like_sf"/>
</dbReference>
<feature type="domain" description="HTH tetR-type" evidence="5">
    <location>
        <begin position="18"/>
        <end position="78"/>
    </location>
</feature>
<keyword evidence="1" id="KW-0805">Transcription regulation</keyword>
<proteinExistence type="predicted"/>
<dbReference type="GO" id="GO:0003700">
    <property type="term" value="F:DNA-binding transcription factor activity"/>
    <property type="evidence" value="ECO:0007669"/>
    <property type="project" value="TreeGrafter"/>
</dbReference>
<protein>
    <submittedName>
        <fullName evidence="6">TetR/AcrR family transcriptional regulator</fullName>
    </submittedName>
</protein>
<reference evidence="6 7" key="1">
    <citation type="submission" date="2019-02" db="EMBL/GenBank/DDBJ databases">
        <title>Draft genome sequence of Amycolatopsis sp. 8-3EHSu isolated from roots of Suaeda maritima.</title>
        <authorList>
            <person name="Duangmal K."/>
            <person name="Chantavorakit T."/>
        </authorList>
    </citation>
    <scope>NUCLEOTIDE SEQUENCE [LARGE SCALE GENOMIC DNA]</scope>
    <source>
        <strain evidence="6 7">8-3EHSu</strain>
    </source>
</reference>
<keyword evidence="7" id="KW-1185">Reference proteome</keyword>
<organism evidence="6 7">
    <name type="scientific">Amycolatopsis suaedae</name>
    <dbReference type="NCBI Taxonomy" id="2510978"/>
    <lineage>
        <taxon>Bacteria</taxon>
        <taxon>Bacillati</taxon>
        <taxon>Actinomycetota</taxon>
        <taxon>Actinomycetes</taxon>
        <taxon>Pseudonocardiales</taxon>
        <taxon>Pseudonocardiaceae</taxon>
        <taxon>Amycolatopsis</taxon>
    </lineage>
</organism>
<dbReference type="GO" id="GO:0000976">
    <property type="term" value="F:transcription cis-regulatory region binding"/>
    <property type="evidence" value="ECO:0007669"/>
    <property type="project" value="TreeGrafter"/>
</dbReference>
<dbReference type="InterPro" id="IPR036271">
    <property type="entry name" value="Tet_transcr_reg_TetR-rel_C_sf"/>
</dbReference>
<dbReference type="GO" id="GO:0045892">
    <property type="term" value="P:negative regulation of DNA-templated transcription"/>
    <property type="evidence" value="ECO:0007669"/>
    <property type="project" value="InterPro"/>
</dbReference>
<dbReference type="SUPFAM" id="SSF48498">
    <property type="entry name" value="Tetracyclin repressor-like, C-terminal domain"/>
    <property type="match status" value="1"/>
</dbReference>
<dbReference type="InterPro" id="IPR050109">
    <property type="entry name" value="HTH-type_TetR-like_transc_reg"/>
</dbReference>
<dbReference type="InterPro" id="IPR001647">
    <property type="entry name" value="HTH_TetR"/>
</dbReference>
<dbReference type="Gene3D" id="1.10.10.60">
    <property type="entry name" value="Homeodomain-like"/>
    <property type="match status" value="1"/>
</dbReference>
<name>A0A4Q7JBD6_9PSEU</name>
<gene>
    <name evidence="6" type="ORF">EWH70_06745</name>
</gene>
<evidence type="ECO:0000256" key="2">
    <source>
        <dbReference type="ARBA" id="ARBA00023125"/>
    </source>
</evidence>
<dbReference type="PANTHER" id="PTHR30055">
    <property type="entry name" value="HTH-TYPE TRANSCRIPTIONAL REGULATOR RUTR"/>
    <property type="match status" value="1"/>
</dbReference>
<evidence type="ECO:0000256" key="3">
    <source>
        <dbReference type="ARBA" id="ARBA00023163"/>
    </source>
</evidence>
<dbReference type="OrthoDB" id="3819648at2"/>
<evidence type="ECO:0000256" key="4">
    <source>
        <dbReference type="PROSITE-ProRule" id="PRU00335"/>
    </source>
</evidence>
<dbReference type="Gene3D" id="1.10.357.10">
    <property type="entry name" value="Tetracycline Repressor, domain 2"/>
    <property type="match status" value="1"/>
</dbReference>
<dbReference type="AlphaFoldDB" id="A0A4Q7JBD6"/>
<evidence type="ECO:0000313" key="6">
    <source>
        <dbReference type="EMBL" id="RZQ64599.1"/>
    </source>
</evidence>
<dbReference type="Pfam" id="PF02909">
    <property type="entry name" value="TetR_C_1"/>
    <property type="match status" value="1"/>
</dbReference>
<sequence length="227" mass="24907">MDVTTGQSGPKRRTPRGTLSRDGIVAAAVGLLSDVGLDGLTMRSVAAALRVNAMSLYRHFRDKDELLLAILDHLTAQVEFPPAGTPPVEDVKEVLRRYYRLLISYPGLHLLDPGNVPTPGQLRINEHLYSVLIESGMDPRQAVSLLAAIERFLLGCALRYPGRVGWDHNATYWSGVRQWISALPEERYPTLRQVGSAMDGEVQTQEEIVEDGLAVLLAPLEALVSAT</sequence>
<dbReference type="Proteomes" id="UP000292003">
    <property type="component" value="Unassembled WGS sequence"/>
</dbReference>
<dbReference type="Pfam" id="PF00440">
    <property type="entry name" value="TetR_N"/>
    <property type="match status" value="1"/>
</dbReference>
<feature type="DNA-binding region" description="H-T-H motif" evidence="4">
    <location>
        <begin position="41"/>
        <end position="60"/>
    </location>
</feature>
<evidence type="ECO:0000259" key="5">
    <source>
        <dbReference type="PROSITE" id="PS50977"/>
    </source>
</evidence>
<dbReference type="PROSITE" id="PS50977">
    <property type="entry name" value="HTH_TETR_2"/>
    <property type="match status" value="1"/>
</dbReference>
<accession>A0A4Q7JBD6</accession>
<dbReference type="PRINTS" id="PR00455">
    <property type="entry name" value="HTHTETR"/>
</dbReference>
<dbReference type="SUPFAM" id="SSF46689">
    <property type="entry name" value="Homeodomain-like"/>
    <property type="match status" value="1"/>
</dbReference>
<dbReference type="EMBL" id="SFCC01000003">
    <property type="protein sequence ID" value="RZQ64599.1"/>
    <property type="molecule type" value="Genomic_DNA"/>
</dbReference>
<keyword evidence="2 4" id="KW-0238">DNA-binding</keyword>
<keyword evidence="3" id="KW-0804">Transcription</keyword>
<dbReference type="PANTHER" id="PTHR30055:SF151">
    <property type="entry name" value="TRANSCRIPTIONAL REGULATORY PROTEIN"/>
    <property type="match status" value="1"/>
</dbReference>